<accession>A0A1I5TUE9</accession>
<keyword evidence="2" id="KW-1185">Reference proteome</keyword>
<proteinExistence type="predicted"/>
<organism evidence="1 2">
    <name type="scientific">Tranquillimonas alkanivorans</name>
    <dbReference type="NCBI Taxonomy" id="441119"/>
    <lineage>
        <taxon>Bacteria</taxon>
        <taxon>Pseudomonadati</taxon>
        <taxon>Pseudomonadota</taxon>
        <taxon>Alphaproteobacteria</taxon>
        <taxon>Rhodobacterales</taxon>
        <taxon>Roseobacteraceae</taxon>
        <taxon>Tranquillimonas</taxon>
    </lineage>
</organism>
<dbReference type="EMBL" id="FOXA01000015">
    <property type="protein sequence ID" value="SFP86674.1"/>
    <property type="molecule type" value="Genomic_DNA"/>
</dbReference>
<dbReference type="Proteomes" id="UP000199356">
    <property type="component" value="Unassembled WGS sequence"/>
</dbReference>
<protein>
    <submittedName>
        <fullName evidence="1">Uncharacterized protein</fullName>
    </submittedName>
</protein>
<evidence type="ECO:0000313" key="1">
    <source>
        <dbReference type="EMBL" id="SFP86674.1"/>
    </source>
</evidence>
<dbReference type="RefSeq" id="WP_093424202.1">
    <property type="nucleotide sequence ID" value="NZ_FOXA01000015.1"/>
</dbReference>
<name>A0A1I5TUE9_9RHOB</name>
<dbReference type="STRING" id="441119.SAMN04488047_11533"/>
<sequence>MLSYLKISGPLHKSIAKWLEEALDAEFDGECFDYERDEDDNDGSLRSDVKEKLQAEGVSYINVSWLMPERPFTVLDIWDASSHFGTIVDGHDDNIITDHTGMSDDERTALKRHAAMVDGFEPCVIGGFAFDELDGSRRQAIRAYFEGFAEEIAAENGMTPEQVYDLDDEGCAKIIRNSGQLFTENGDLYFAD</sequence>
<gene>
    <name evidence="1" type="ORF">SAMN04488047_11533</name>
</gene>
<evidence type="ECO:0000313" key="2">
    <source>
        <dbReference type="Proteomes" id="UP000199356"/>
    </source>
</evidence>
<reference evidence="1 2" key="1">
    <citation type="submission" date="2016-10" db="EMBL/GenBank/DDBJ databases">
        <authorList>
            <person name="de Groot N.N."/>
        </authorList>
    </citation>
    <scope>NUCLEOTIDE SEQUENCE [LARGE SCALE GENOMIC DNA]</scope>
    <source>
        <strain evidence="1 2">DSM 19547</strain>
    </source>
</reference>
<dbReference type="AlphaFoldDB" id="A0A1I5TUE9"/>